<evidence type="ECO:0000313" key="1">
    <source>
        <dbReference type="EMBL" id="QQT01392.1"/>
    </source>
</evidence>
<name>A0A974S175_PERPY</name>
<gene>
    <name evidence="1" type="ORF">I6J18_05860</name>
</gene>
<protein>
    <submittedName>
        <fullName evidence="1">Uncharacterized protein</fullName>
    </submittedName>
</protein>
<accession>A0A974S175</accession>
<dbReference type="Proteomes" id="UP000595254">
    <property type="component" value="Chromosome"/>
</dbReference>
<organism evidence="1 2">
    <name type="scientific">Peribacillus psychrosaccharolyticus</name>
    <name type="common">Bacillus psychrosaccharolyticus</name>
    <dbReference type="NCBI Taxonomy" id="1407"/>
    <lineage>
        <taxon>Bacteria</taxon>
        <taxon>Bacillati</taxon>
        <taxon>Bacillota</taxon>
        <taxon>Bacilli</taxon>
        <taxon>Bacillales</taxon>
        <taxon>Bacillaceae</taxon>
        <taxon>Peribacillus</taxon>
    </lineage>
</organism>
<reference evidence="1 2" key="1">
    <citation type="submission" date="2021-01" db="EMBL/GenBank/DDBJ databases">
        <title>FDA dAtabase for Regulatory Grade micrObial Sequences (FDA-ARGOS): Supporting development and validation of Infectious Disease Dx tests.</title>
        <authorList>
            <person name="Nelson B."/>
            <person name="Plummer A."/>
            <person name="Tallon L."/>
            <person name="Sadzewicz L."/>
            <person name="Zhao X."/>
            <person name="Boylan J."/>
            <person name="Ott S."/>
            <person name="Bowen H."/>
            <person name="Vavikolanu K."/>
            <person name="Mehta A."/>
            <person name="Aluvathingal J."/>
            <person name="Nadendla S."/>
            <person name="Myers T."/>
            <person name="Yan Y."/>
            <person name="Sichtig H."/>
        </authorList>
    </citation>
    <scope>NUCLEOTIDE SEQUENCE [LARGE SCALE GENOMIC DNA]</scope>
    <source>
        <strain evidence="1 2">FDAARGOS_1161</strain>
    </source>
</reference>
<dbReference type="KEGG" id="ppsr:I6J18_05860"/>
<evidence type="ECO:0000313" key="2">
    <source>
        <dbReference type="Proteomes" id="UP000595254"/>
    </source>
</evidence>
<dbReference type="EMBL" id="CP068053">
    <property type="protein sequence ID" value="QQT01392.1"/>
    <property type="molecule type" value="Genomic_DNA"/>
</dbReference>
<sequence>MHSLTIIDSIKTEYNTLFVKIKGYDSNGNRPFEGEVKFIGGRPYGDLLHHKRSSLSPECREYVIEKLMSKYLREEF</sequence>
<keyword evidence="2" id="KW-1185">Reference proteome</keyword>
<dbReference type="AlphaFoldDB" id="A0A974S175"/>
<dbReference type="RefSeq" id="WP_040375151.1">
    <property type="nucleotide sequence ID" value="NZ_CP068053.1"/>
</dbReference>
<proteinExistence type="predicted"/>